<keyword evidence="2" id="KW-1185">Reference proteome</keyword>
<evidence type="ECO:0000313" key="2">
    <source>
        <dbReference type="Proteomes" id="UP001220022"/>
    </source>
</evidence>
<gene>
    <name evidence="1" type="ORF">P2L57_24955</name>
</gene>
<reference evidence="1 2" key="1">
    <citation type="submission" date="2023-03" db="EMBL/GenBank/DDBJ databases">
        <title>Draft genome sequence of type strain Streptomyces ferralitis JCM 14344.</title>
        <authorList>
            <person name="Klaysubun C."/>
            <person name="Duangmal K."/>
        </authorList>
    </citation>
    <scope>NUCLEOTIDE SEQUENCE [LARGE SCALE GENOMIC DNA]</scope>
    <source>
        <strain evidence="1 2">JCM 14344</strain>
    </source>
</reference>
<dbReference type="Proteomes" id="UP001220022">
    <property type="component" value="Unassembled WGS sequence"/>
</dbReference>
<protein>
    <submittedName>
        <fullName evidence="1">Uncharacterized protein</fullName>
    </submittedName>
</protein>
<proteinExistence type="predicted"/>
<dbReference type="RefSeq" id="WP_275818268.1">
    <property type="nucleotide sequence ID" value="NZ_BAAANM010000014.1"/>
</dbReference>
<comment type="caution">
    <text evidence="1">The sequence shown here is derived from an EMBL/GenBank/DDBJ whole genome shotgun (WGS) entry which is preliminary data.</text>
</comment>
<dbReference type="EMBL" id="JARHTQ010000018">
    <property type="protein sequence ID" value="MDF2258850.1"/>
    <property type="molecule type" value="Genomic_DNA"/>
</dbReference>
<accession>A0ABT5Z4V0</accession>
<organism evidence="1 2">
    <name type="scientific">Streptantibioticus ferralitis</name>
    <dbReference type="NCBI Taxonomy" id="236510"/>
    <lineage>
        <taxon>Bacteria</taxon>
        <taxon>Bacillati</taxon>
        <taxon>Actinomycetota</taxon>
        <taxon>Actinomycetes</taxon>
        <taxon>Kitasatosporales</taxon>
        <taxon>Streptomycetaceae</taxon>
        <taxon>Streptantibioticus</taxon>
    </lineage>
</organism>
<evidence type="ECO:0000313" key="1">
    <source>
        <dbReference type="EMBL" id="MDF2258850.1"/>
    </source>
</evidence>
<sequence>MSSLLNEAIEAHGGMDRWRRFSTGRATIVSGGDMFAIKGMPQDPTPREMTVSLHEEHASVAPFGAPDQRTDFTPGRVAVEKTDGAVVAERFEPRRSFDGHVLETPWDPLDRAYFNGYALWTYLTTPFLLAMPGVEVEEIQPWVESGEEWRGLRATFPAMIASHSTRQDFYFGPDRLLRRHDYHVDIAGGFAAAQYVYDIVEADGIRLPTRRRAYRRDEDLRAITSQVMVSIDLSDFHFA</sequence>
<name>A0ABT5Z4V0_9ACTN</name>